<evidence type="ECO:0000313" key="3">
    <source>
        <dbReference type="EMBL" id="GJE78378.1"/>
    </source>
</evidence>
<organism evidence="3 4">
    <name type="scientific">Methylorubrum suomiense</name>
    <dbReference type="NCBI Taxonomy" id="144191"/>
    <lineage>
        <taxon>Bacteria</taxon>
        <taxon>Pseudomonadati</taxon>
        <taxon>Pseudomonadota</taxon>
        <taxon>Alphaproteobacteria</taxon>
        <taxon>Hyphomicrobiales</taxon>
        <taxon>Methylobacteriaceae</taxon>
        <taxon>Methylorubrum</taxon>
    </lineage>
</organism>
<keyword evidence="2" id="KW-0732">Signal</keyword>
<name>A0ABQ4V1N8_9HYPH</name>
<reference evidence="3" key="1">
    <citation type="journal article" date="2021" name="Front. Microbiol.">
        <title>Comprehensive Comparative Genomics and Phenotyping of Methylobacterium Species.</title>
        <authorList>
            <person name="Alessa O."/>
            <person name="Ogura Y."/>
            <person name="Fujitani Y."/>
            <person name="Takami H."/>
            <person name="Hayashi T."/>
            <person name="Sahin N."/>
            <person name="Tani A."/>
        </authorList>
    </citation>
    <scope>NUCLEOTIDE SEQUENCE</scope>
    <source>
        <strain evidence="3">DSM 14458</strain>
    </source>
</reference>
<feature type="region of interest" description="Disordered" evidence="1">
    <location>
        <begin position="193"/>
        <end position="220"/>
    </location>
</feature>
<sequence length="220" mass="22347">MRGMTTRALFSAACIGLALAGAGAARAESGGFFKNLFGGGSGEGSGGGGSLMAPKAFDPNDVYCPAVFVPDGGAAIQAFAGAAGDNTRLRHQIVVSRLSRECQARGDGSVSVRVGVEVRAMLGPAGASGRFDAPVTVSIKYNEQPVMSRTHRVAIPIPAGTAQGEASVIENDLIVPADKAWGYDIEVTLAGQKAKPVARRRKPAPEAANAAQSEAPVAGQ</sequence>
<comment type="caution">
    <text evidence="3">The sequence shown here is derived from an EMBL/GenBank/DDBJ whole genome shotgun (WGS) entry which is preliminary data.</text>
</comment>
<accession>A0ABQ4V1N8</accession>
<dbReference type="Proteomes" id="UP001055093">
    <property type="component" value="Unassembled WGS sequence"/>
</dbReference>
<protein>
    <submittedName>
        <fullName evidence="3">Uncharacterized protein</fullName>
    </submittedName>
</protein>
<evidence type="ECO:0000313" key="4">
    <source>
        <dbReference type="Proteomes" id="UP001055093"/>
    </source>
</evidence>
<feature type="signal peptide" evidence="2">
    <location>
        <begin position="1"/>
        <end position="27"/>
    </location>
</feature>
<reference evidence="3" key="2">
    <citation type="submission" date="2021-08" db="EMBL/GenBank/DDBJ databases">
        <authorList>
            <person name="Tani A."/>
            <person name="Ola A."/>
            <person name="Ogura Y."/>
            <person name="Katsura K."/>
            <person name="Hayashi T."/>
        </authorList>
    </citation>
    <scope>NUCLEOTIDE SEQUENCE</scope>
    <source>
        <strain evidence="3">DSM 14458</strain>
    </source>
</reference>
<feature type="chain" id="PRO_5046144548" evidence="2">
    <location>
        <begin position="28"/>
        <end position="220"/>
    </location>
</feature>
<keyword evidence="4" id="KW-1185">Reference proteome</keyword>
<gene>
    <name evidence="3" type="ORF">BGCPKDLD_4993</name>
</gene>
<dbReference type="EMBL" id="BPRE01000023">
    <property type="protein sequence ID" value="GJE78378.1"/>
    <property type="molecule type" value="Genomic_DNA"/>
</dbReference>
<feature type="compositionally biased region" description="Low complexity" evidence="1">
    <location>
        <begin position="205"/>
        <end position="220"/>
    </location>
</feature>
<proteinExistence type="predicted"/>
<evidence type="ECO:0000256" key="2">
    <source>
        <dbReference type="SAM" id="SignalP"/>
    </source>
</evidence>
<evidence type="ECO:0000256" key="1">
    <source>
        <dbReference type="SAM" id="MobiDB-lite"/>
    </source>
</evidence>